<protein>
    <submittedName>
        <fullName evidence="1">Uncharacterized protein</fullName>
    </submittedName>
</protein>
<name>G2YXC0_BOTF4</name>
<dbReference type="AlphaFoldDB" id="G2YXC0"/>
<gene>
    <name evidence="1" type="ORF">BofuT4_P149680.1</name>
</gene>
<evidence type="ECO:0000313" key="2">
    <source>
        <dbReference type="Proteomes" id="UP000008177"/>
    </source>
</evidence>
<organism evidence="1 2">
    <name type="scientific">Botryotinia fuckeliana (strain T4)</name>
    <name type="common">Noble rot fungus</name>
    <name type="synonym">Botrytis cinerea</name>
    <dbReference type="NCBI Taxonomy" id="999810"/>
    <lineage>
        <taxon>Eukaryota</taxon>
        <taxon>Fungi</taxon>
        <taxon>Dikarya</taxon>
        <taxon>Ascomycota</taxon>
        <taxon>Pezizomycotina</taxon>
        <taxon>Leotiomycetes</taxon>
        <taxon>Helotiales</taxon>
        <taxon>Sclerotiniaceae</taxon>
        <taxon>Botrytis</taxon>
    </lineage>
</organism>
<dbReference type="EMBL" id="FQ790359">
    <property type="protein sequence ID" value="CCD56358.1"/>
    <property type="molecule type" value="Genomic_DNA"/>
</dbReference>
<proteinExistence type="predicted"/>
<dbReference type="HOGENOM" id="CLU_2291272_0_0_1"/>
<reference evidence="2" key="1">
    <citation type="journal article" date="2011" name="PLoS Genet.">
        <title>Genomic analysis of the necrotrophic fungal pathogens Sclerotinia sclerotiorum and Botrytis cinerea.</title>
        <authorList>
            <person name="Amselem J."/>
            <person name="Cuomo C.A."/>
            <person name="van Kan J.A."/>
            <person name="Viaud M."/>
            <person name="Benito E.P."/>
            <person name="Couloux A."/>
            <person name="Coutinho P.M."/>
            <person name="de Vries R.P."/>
            <person name="Dyer P.S."/>
            <person name="Fillinger S."/>
            <person name="Fournier E."/>
            <person name="Gout L."/>
            <person name="Hahn M."/>
            <person name="Kohn L."/>
            <person name="Lapalu N."/>
            <person name="Plummer K.M."/>
            <person name="Pradier J.M."/>
            <person name="Quevillon E."/>
            <person name="Sharon A."/>
            <person name="Simon A."/>
            <person name="ten Have A."/>
            <person name="Tudzynski B."/>
            <person name="Tudzynski P."/>
            <person name="Wincker P."/>
            <person name="Andrew M."/>
            <person name="Anthouard V."/>
            <person name="Beever R.E."/>
            <person name="Beffa R."/>
            <person name="Benoit I."/>
            <person name="Bouzid O."/>
            <person name="Brault B."/>
            <person name="Chen Z."/>
            <person name="Choquer M."/>
            <person name="Collemare J."/>
            <person name="Cotton P."/>
            <person name="Danchin E.G."/>
            <person name="Da Silva C."/>
            <person name="Gautier A."/>
            <person name="Giraud C."/>
            <person name="Giraud T."/>
            <person name="Gonzalez C."/>
            <person name="Grossetete S."/>
            <person name="Guldener U."/>
            <person name="Henrissat B."/>
            <person name="Howlett B.J."/>
            <person name="Kodira C."/>
            <person name="Kretschmer M."/>
            <person name="Lappartient A."/>
            <person name="Leroch M."/>
            <person name="Levis C."/>
            <person name="Mauceli E."/>
            <person name="Neuveglise C."/>
            <person name="Oeser B."/>
            <person name="Pearson M."/>
            <person name="Poulain J."/>
            <person name="Poussereau N."/>
            <person name="Quesneville H."/>
            <person name="Rascle C."/>
            <person name="Schumacher J."/>
            <person name="Segurens B."/>
            <person name="Sexton A."/>
            <person name="Silva E."/>
            <person name="Sirven C."/>
            <person name="Soanes D.M."/>
            <person name="Talbot N.J."/>
            <person name="Templeton M."/>
            <person name="Yandava C."/>
            <person name="Yarden O."/>
            <person name="Zeng Q."/>
            <person name="Rollins J.A."/>
            <person name="Lebrun M.H."/>
            <person name="Dickman M."/>
        </authorList>
    </citation>
    <scope>NUCLEOTIDE SEQUENCE [LARGE SCALE GENOMIC DNA]</scope>
    <source>
        <strain evidence="2">T4</strain>
    </source>
</reference>
<sequence length="101" mass="11310">MEGPARDDVDENHGIPSIPQIQIQVQAQVQVQDSQVKAPSSQNDTMMARRIPMSSCSNDKMQQDNKICSTINASKCSRMGILTFHISHQQSINFMYNKNDA</sequence>
<accession>G2YXC0</accession>
<dbReference type="Proteomes" id="UP000008177">
    <property type="component" value="Unplaced contigs"/>
</dbReference>
<dbReference type="InParanoid" id="G2YXC0"/>
<evidence type="ECO:0000313" key="1">
    <source>
        <dbReference type="EMBL" id="CCD56358.1"/>
    </source>
</evidence>